<keyword evidence="3" id="KW-1185">Reference proteome</keyword>
<proteinExistence type="predicted"/>
<dbReference type="Proteomes" id="UP000789405">
    <property type="component" value="Unassembled WGS sequence"/>
</dbReference>
<comment type="caution">
    <text evidence="2">The sequence shown here is derived from an EMBL/GenBank/DDBJ whole genome shotgun (WGS) entry which is preliminary data.</text>
</comment>
<accession>A0A9N9KH13</accession>
<feature type="compositionally biased region" description="Polar residues" evidence="1">
    <location>
        <begin position="135"/>
        <end position="146"/>
    </location>
</feature>
<feature type="non-terminal residue" evidence="2">
    <location>
        <position position="155"/>
    </location>
</feature>
<sequence>INSVDRPIDINAKTKEVQNFCVCKPYEYTFKIPMYTAHDGLQEPRKDPGMPFCLSGKPTSDEILSFSCDKQKGGFSLNIAWIVAVTMDPSALQEKIDNTLLANVTTNKDEPIDLEDALTGGAALQQLIDAIKANNPVSSQPNESVPTPTPTEIII</sequence>
<dbReference type="AlphaFoldDB" id="A0A9N9KH13"/>
<evidence type="ECO:0000313" key="2">
    <source>
        <dbReference type="EMBL" id="CAG8825818.1"/>
    </source>
</evidence>
<gene>
    <name evidence="2" type="ORF">DERYTH_LOCUS27973</name>
</gene>
<protein>
    <submittedName>
        <fullName evidence="2">15592_t:CDS:1</fullName>
    </submittedName>
</protein>
<name>A0A9N9KH13_9GLOM</name>
<evidence type="ECO:0000313" key="3">
    <source>
        <dbReference type="Proteomes" id="UP000789405"/>
    </source>
</evidence>
<dbReference type="EMBL" id="CAJVPY010067100">
    <property type="protein sequence ID" value="CAG8825818.1"/>
    <property type="molecule type" value="Genomic_DNA"/>
</dbReference>
<organism evidence="2 3">
    <name type="scientific">Dentiscutata erythropus</name>
    <dbReference type="NCBI Taxonomy" id="1348616"/>
    <lineage>
        <taxon>Eukaryota</taxon>
        <taxon>Fungi</taxon>
        <taxon>Fungi incertae sedis</taxon>
        <taxon>Mucoromycota</taxon>
        <taxon>Glomeromycotina</taxon>
        <taxon>Glomeromycetes</taxon>
        <taxon>Diversisporales</taxon>
        <taxon>Gigasporaceae</taxon>
        <taxon>Dentiscutata</taxon>
    </lineage>
</organism>
<feature type="region of interest" description="Disordered" evidence="1">
    <location>
        <begin position="135"/>
        <end position="155"/>
    </location>
</feature>
<evidence type="ECO:0000256" key="1">
    <source>
        <dbReference type="SAM" id="MobiDB-lite"/>
    </source>
</evidence>
<reference evidence="2" key="1">
    <citation type="submission" date="2021-06" db="EMBL/GenBank/DDBJ databases">
        <authorList>
            <person name="Kallberg Y."/>
            <person name="Tangrot J."/>
            <person name="Rosling A."/>
        </authorList>
    </citation>
    <scope>NUCLEOTIDE SEQUENCE</scope>
    <source>
        <strain evidence="2">MA453B</strain>
    </source>
</reference>